<gene>
    <name evidence="2" type="ORF">LCGC14_1967800</name>
</gene>
<feature type="compositionally biased region" description="Basic and acidic residues" evidence="1">
    <location>
        <begin position="53"/>
        <end position="92"/>
    </location>
</feature>
<feature type="region of interest" description="Disordered" evidence="1">
    <location>
        <begin position="160"/>
        <end position="215"/>
    </location>
</feature>
<accession>A0A0F9HR26</accession>
<feature type="compositionally biased region" description="Low complexity" evidence="1">
    <location>
        <begin position="188"/>
        <end position="199"/>
    </location>
</feature>
<evidence type="ECO:0000313" key="2">
    <source>
        <dbReference type="EMBL" id="KKL84130.1"/>
    </source>
</evidence>
<evidence type="ECO:0008006" key="3">
    <source>
        <dbReference type="Google" id="ProtNLM"/>
    </source>
</evidence>
<sequence length="230" mass="24552">MTTDGTENPTDQAKEKAASDGGTGTSQEAPTFTKESQDKAVSDALSAAGRTSKQLDDLRKDVDKQRTELTKSTREARQSQRVAAEERVKDDPAALANLRTSHDADRAIEEADRAKQEAAETTRVAREATTKAIAARLGAEHNVDPAMLLAITDGSEESMETLAKVLPKKGQESADTTPETTRQATPDSGVTTGSGTGKVTRGEAATFTTEGKTFAEIQEMKERLLNSPKT</sequence>
<dbReference type="EMBL" id="LAZR01021787">
    <property type="protein sequence ID" value="KKL84130.1"/>
    <property type="molecule type" value="Genomic_DNA"/>
</dbReference>
<feature type="region of interest" description="Disordered" evidence="1">
    <location>
        <begin position="1"/>
        <end position="105"/>
    </location>
</feature>
<reference evidence="2" key="1">
    <citation type="journal article" date="2015" name="Nature">
        <title>Complex archaea that bridge the gap between prokaryotes and eukaryotes.</title>
        <authorList>
            <person name="Spang A."/>
            <person name="Saw J.H."/>
            <person name="Jorgensen S.L."/>
            <person name="Zaremba-Niedzwiedzka K."/>
            <person name="Martijn J."/>
            <person name="Lind A.E."/>
            <person name="van Eijk R."/>
            <person name="Schleper C."/>
            <person name="Guy L."/>
            <person name="Ettema T.J."/>
        </authorList>
    </citation>
    <scope>NUCLEOTIDE SEQUENCE</scope>
</reference>
<proteinExistence type="predicted"/>
<protein>
    <recommendedName>
        <fullName evidence="3">Scaffolding protein</fullName>
    </recommendedName>
</protein>
<feature type="compositionally biased region" description="Polar residues" evidence="1">
    <location>
        <begin position="1"/>
        <end position="11"/>
    </location>
</feature>
<organism evidence="2">
    <name type="scientific">marine sediment metagenome</name>
    <dbReference type="NCBI Taxonomy" id="412755"/>
    <lineage>
        <taxon>unclassified sequences</taxon>
        <taxon>metagenomes</taxon>
        <taxon>ecological metagenomes</taxon>
    </lineage>
</organism>
<name>A0A0F9HR26_9ZZZZ</name>
<feature type="compositionally biased region" description="Polar residues" evidence="1">
    <location>
        <begin position="173"/>
        <end position="186"/>
    </location>
</feature>
<dbReference type="AlphaFoldDB" id="A0A0F9HR26"/>
<evidence type="ECO:0000256" key="1">
    <source>
        <dbReference type="SAM" id="MobiDB-lite"/>
    </source>
</evidence>
<comment type="caution">
    <text evidence="2">The sequence shown here is derived from an EMBL/GenBank/DDBJ whole genome shotgun (WGS) entry which is preliminary data.</text>
</comment>
<feature type="compositionally biased region" description="Polar residues" evidence="1">
    <location>
        <begin position="25"/>
        <end position="34"/>
    </location>
</feature>